<sequence length="577" mass="62451">MDAQEDGTTVGTQSEDQDAAAERGPDGGEQTARARTPGPGRAGAAEDFTSGRDAPPAMPKLGLRGTALFLWRQLTSMQTALVLLMLLAIAAVPGSLYPQRNVNPGETEAYLAENGKLAEILDTLGLFDVYSSPWFSAIYLLLFISLIGCVIPRALVHLRHLRAAPPRTPAKLGRFVGHTRVQLPGVDADELVERARADLRGRRYRTVVQEEKRARSVSSERGYLRETGNLIFHIALLGVLIGVAGGHLTQYRGQITVVEGEGFSNSLTQYDSFDPGPWFDASHLPEFRFTLDEFRAEYSTSTNEHQFGQPTLFEADMTVTTPDTGTAEQTVRVNQPLEVPGASLYLLGNGYAPEITLRDAEGAVVAEGPLITIPMGDMGYTSQLVLKAPDAQPEQMAVVGFFLPTGEIDESGPHSQFPALIDPQLALTVYTGDLGLDAGVPQNAYQIDVSSLEPVTGEDGSPVLIRLYPGQEYALEDGSTLSFDGVRRYAAFDIKHDPFQKFTLVMALSAAGGLILSLFVPRRRVWVRVRPDADGAILEVAGLARSEDPRLDEDVRELAARLAAPAPPAPTSRSRKS</sequence>
<keyword evidence="4 7" id="KW-1133">Transmembrane helix</keyword>
<keyword evidence="2 7" id="KW-0812">Transmembrane</keyword>
<feature type="compositionally biased region" description="Low complexity" evidence="6">
    <location>
        <begin position="31"/>
        <end position="45"/>
    </location>
</feature>
<dbReference type="AlphaFoldDB" id="Z9JUB9"/>
<feature type="compositionally biased region" description="Polar residues" evidence="6">
    <location>
        <begin position="1"/>
        <end position="14"/>
    </location>
</feature>
<feature type="transmembrane region" description="Helical" evidence="7">
    <location>
        <begin position="230"/>
        <end position="248"/>
    </location>
</feature>
<keyword evidence="5 7" id="KW-0472">Membrane</keyword>
<comment type="caution">
    <text evidence="9">The sequence shown here is derived from an EMBL/GenBank/DDBJ whole genome shotgun (WGS) entry which is preliminary data.</text>
</comment>
<evidence type="ECO:0000313" key="9">
    <source>
        <dbReference type="EMBL" id="EWS81960.1"/>
    </source>
</evidence>
<dbReference type="PATRIC" id="fig|396014.3.peg.1176"/>
<comment type="subcellular location">
    <subcellularLocation>
        <location evidence="1">Membrane</location>
        <topology evidence="1">Multi-pass membrane protein</topology>
    </subcellularLocation>
</comment>
<evidence type="ECO:0000256" key="1">
    <source>
        <dbReference type="ARBA" id="ARBA00004141"/>
    </source>
</evidence>
<evidence type="ECO:0000256" key="4">
    <source>
        <dbReference type="ARBA" id="ARBA00022989"/>
    </source>
</evidence>
<reference evidence="9 10" key="1">
    <citation type="submission" date="2014-02" db="EMBL/GenBank/DDBJ databases">
        <title>Genome sequence of Brachybacterium phenoliresistens strain W13A50.</title>
        <authorList>
            <person name="Wang X."/>
        </authorList>
    </citation>
    <scope>NUCLEOTIDE SEQUENCE [LARGE SCALE GENOMIC DNA]</scope>
    <source>
        <strain evidence="9 10">W13A50</strain>
    </source>
</reference>
<feature type="domain" description="ResB-like" evidence="8">
    <location>
        <begin position="77"/>
        <end position="555"/>
    </location>
</feature>
<dbReference type="HOGENOM" id="CLU_023092_0_0_11"/>
<dbReference type="InterPro" id="IPR023494">
    <property type="entry name" value="Cyt_c_bgen_Ccs1/CcsB/ResB"/>
</dbReference>
<feature type="transmembrane region" description="Helical" evidence="7">
    <location>
        <begin position="502"/>
        <end position="520"/>
    </location>
</feature>
<feature type="transmembrane region" description="Helical" evidence="7">
    <location>
        <begin position="134"/>
        <end position="156"/>
    </location>
</feature>
<dbReference type="GO" id="GO:0017004">
    <property type="term" value="P:cytochrome complex assembly"/>
    <property type="evidence" value="ECO:0007669"/>
    <property type="project" value="UniProtKB-KW"/>
</dbReference>
<keyword evidence="3" id="KW-0201">Cytochrome c-type biogenesis</keyword>
<dbReference type="OrthoDB" id="3949537at2"/>
<gene>
    <name evidence="9" type="ORF">BF93_14120</name>
</gene>
<feature type="transmembrane region" description="Helical" evidence="7">
    <location>
        <begin position="79"/>
        <end position="97"/>
    </location>
</feature>
<organism evidence="9 10">
    <name type="scientific">Brachybacterium phenoliresistens</name>
    <dbReference type="NCBI Taxonomy" id="396014"/>
    <lineage>
        <taxon>Bacteria</taxon>
        <taxon>Bacillati</taxon>
        <taxon>Actinomycetota</taxon>
        <taxon>Actinomycetes</taxon>
        <taxon>Micrococcales</taxon>
        <taxon>Dermabacteraceae</taxon>
        <taxon>Brachybacterium</taxon>
    </lineage>
</organism>
<accession>Z9JUB9</accession>
<evidence type="ECO:0000256" key="6">
    <source>
        <dbReference type="SAM" id="MobiDB-lite"/>
    </source>
</evidence>
<dbReference type="GO" id="GO:0016020">
    <property type="term" value="C:membrane"/>
    <property type="evidence" value="ECO:0007669"/>
    <property type="project" value="UniProtKB-SubCell"/>
</dbReference>
<keyword evidence="10" id="KW-1185">Reference proteome</keyword>
<name>Z9JUB9_9MICO</name>
<evidence type="ECO:0000256" key="3">
    <source>
        <dbReference type="ARBA" id="ARBA00022748"/>
    </source>
</evidence>
<dbReference type="PANTHER" id="PTHR31566">
    <property type="entry name" value="CYTOCHROME C BIOGENESIS PROTEIN CCS1, CHLOROPLASTIC"/>
    <property type="match status" value="1"/>
</dbReference>
<dbReference type="InterPro" id="IPR007816">
    <property type="entry name" value="ResB-like_domain"/>
</dbReference>
<evidence type="ECO:0000256" key="7">
    <source>
        <dbReference type="SAM" id="Phobius"/>
    </source>
</evidence>
<evidence type="ECO:0000259" key="8">
    <source>
        <dbReference type="Pfam" id="PF05140"/>
    </source>
</evidence>
<evidence type="ECO:0000256" key="2">
    <source>
        <dbReference type="ARBA" id="ARBA00022692"/>
    </source>
</evidence>
<dbReference type="Pfam" id="PF05140">
    <property type="entry name" value="ResB"/>
    <property type="match status" value="1"/>
</dbReference>
<dbReference type="eggNOG" id="COG1333">
    <property type="taxonomic scope" value="Bacteria"/>
</dbReference>
<dbReference type="STRING" id="396014.BF93_14120"/>
<evidence type="ECO:0000313" key="10">
    <source>
        <dbReference type="Proteomes" id="UP000023067"/>
    </source>
</evidence>
<proteinExistence type="predicted"/>
<protein>
    <submittedName>
        <fullName evidence="9">Cytochrome C biogenesis protein ResB</fullName>
    </submittedName>
</protein>
<evidence type="ECO:0000256" key="5">
    <source>
        <dbReference type="ARBA" id="ARBA00023136"/>
    </source>
</evidence>
<dbReference type="PANTHER" id="PTHR31566:SF0">
    <property type="entry name" value="CYTOCHROME C BIOGENESIS PROTEIN CCS1, CHLOROPLASTIC"/>
    <property type="match status" value="1"/>
</dbReference>
<dbReference type="Proteomes" id="UP000023067">
    <property type="component" value="Unassembled WGS sequence"/>
</dbReference>
<feature type="region of interest" description="Disordered" evidence="6">
    <location>
        <begin position="1"/>
        <end position="57"/>
    </location>
</feature>
<dbReference type="EMBL" id="JDYK01000004">
    <property type="protein sequence ID" value="EWS81960.1"/>
    <property type="molecule type" value="Genomic_DNA"/>
</dbReference>